<gene>
    <name evidence="1" type="ORF">QWJ08_08140</name>
</gene>
<name>A0ABT7Y006_9VIBR</name>
<sequence>MRDFEVLERGNHYFRCYVDGSTNKHCRILIDENSQDLPLGHVKLHIEEITDRYQHFGHDAVFRLTLPYAEQGSIEIYTQNMGKRNAFTYRECVRLGGKWEPVLNEWVFSKSLQDKVEQLADIVKSEQVTVEVEFKETISQPQKQLTLFGFELIQGLNIDFTPRLHKGIIVKKGDISFISGANAKSIVRAGTVVRLQVPKSMVESPKFHEDYLAATNYKTMRRRASRRSY</sequence>
<dbReference type="RefSeq" id="WP_289961483.1">
    <property type="nucleotide sequence ID" value="NZ_JAUEOZ010000001.1"/>
</dbReference>
<organism evidence="1 2">
    <name type="scientific">Vibrio agarivorans</name>
    <dbReference type="NCBI Taxonomy" id="153622"/>
    <lineage>
        <taxon>Bacteria</taxon>
        <taxon>Pseudomonadati</taxon>
        <taxon>Pseudomonadota</taxon>
        <taxon>Gammaproteobacteria</taxon>
        <taxon>Vibrionales</taxon>
        <taxon>Vibrionaceae</taxon>
        <taxon>Vibrio</taxon>
    </lineage>
</organism>
<evidence type="ECO:0000313" key="2">
    <source>
        <dbReference type="Proteomes" id="UP001169719"/>
    </source>
</evidence>
<dbReference type="EMBL" id="JAUEOZ010000001">
    <property type="protein sequence ID" value="MDN2481363.1"/>
    <property type="molecule type" value="Genomic_DNA"/>
</dbReference>
<protein>
    <submittedName>
        <fullName evidence="1">Uncharacterized protein</fullName>
    </submittedName>
</protein>
<accession>A0ABT7Y006</accession>
<comment type="caution">
    <text evidence="1">The sequence shown here is derived from an EMBL/GenBank/DDBJ whole genome shotgun (WGS) entry which is preliminary data.</text>
</comment>
<evidence type="ECO:0000313" key="1">
    <source>
        <dbReference type="EMBL" id="MDN2481363.1"/>
    </source>
</evidence>
<reference evidence="1" key="1">
    <citation type="submission" date="2024-05" db="EMBL/GenBank/DDBJ databases">
        <title>Genome Sequences of Four Agar- Degrading Marine Bacteria.</title>
        <authorList>
            <person name="Phillips E.K."/>
            <person name="Shaffer J.C."/>
            <person name="Henson M.W."/>
            <person name="Temperton B."/>
            <person name="Thrash C.J."/>
            <person name="Martin M.O."/>
        </authorList>
    </citation>
    <scope>NUCLEOTIDE SEQUENCE</scope>
    <source>
        <strain evidence="1">EKP203</strain>
    </source>
</reference>
<proteinExistence type="predicted"/>
<keyword evidence="2" id="KW-1185">Reference proteome</keyword>
<dbReference type="Proteomes" id="UP001169719">
    <property type="component" value="Unassembled WGS sequence"/>
</dbReference>